<dbReference type="AlphaFoldDB" id="A0A7T8QU28"/>
<keyword evidence="2" id="KW-1185">Reference proteome</keyword>
<dbReference type="OrthoDB" id="416119at2759"/>
<protein>
    <submittedName>
        <fullName evidence="1">Uncharacterized protein</fullName>
    </submittedName>
</protein>
<name>A0A7T8QU28_CALRO</name>
<gene>
    <name evidence="1" type="ORF">FKW44_008198</name>
</gene>
<dbReference type="Proteomes" id="UP000595437">
    <property type="component" value="Chromosome 5"/>
</dbReference>
<dbReference type="EMBL" id="CP045894">
    <property type="protein sequence ID" value="QQP55117.1"/>
    <property type="molecule type" value="Genomic_DNA"/>
</dbReference>
<sequence length="56" mass="6622">FTFEFYKNWSKYHHNLLGFYEKVMSVGAFPSFASEGRMVLIPKPIKNFDFLIIIDS</sequence>
<evidence type="ECO:0000313" key="2">
    <source>
        <dbReference type="Proteomes" id="UP000595437"/>
    </source>
</evidence>
<accession>A0A7T8QU28</accession>
<evidence type="ECO:0000313" key="1">
    <source>
        <dbReference type="EMBL" id="QQP55117.1"/>
    </source>
</evidence>
<organism evidence="1 2">
    <name type="scientific">Caligus rogercresseyi</name>
    <name type="common">Sea louse</name>
    <dbReference type="NCBI Taxonomy" id="217165"/>
    <lineage>
        <taxon>Eukaryota</taxon>
        <taxon>Metazoa</taxon>
        <taxon>Ecdysozoa</taxon>
        <taxon>Arthropoda</taxon>
        <taxon>Crustacea</taxon>
        <taxon>Multicrustacea</taxon>
        <taxon>Hexanauplia</taxon>
        <taxon>Copepoda</taxon>
        <taxon>Siphonostomatoida</taxon>
        <taxon>Caligidae</taxon>
        <taxon>Caligus</taxon>
    </lineage>
</organism>
<reference evidence="2" key="1">
    <citation type="submission" date="2021-01" db="EMBL/GenBank/DDBJ databases">
        <title>Caligus Genome Assembly.</title>
        <authorList>
            <person name="Gallardo-Escarate C."/>
        </authorList>
    </citation>
    <scope>NUCLEOTIDE SEQUENCE [LARGE SCALE GENOMIC DNA]</scope>
</reference>
<feature type="non-terminal residue" evidence="1">
    <location>
        <position position="1"/>
    </location>
</feature>
<proteinExistence type="predicted"/>